<dbReference type="GO" id="GO:0005777">
    <property type="term" value="C:peroxisome"/>
    <property type="evidence" value="ECO:0007669"/>
    <property type="project" value="UniProtKB-SubCell"/>
</dbReference>
<dbReference type="PROSITE" id="PS00455">
    <property type="entry name" value="AMP_BINDING"/>
    <property type="match status" value="1"/>
</dbReference>
<evidence type="ECO:0000256" key="2">
    <source>
        <dbReference type="ARBA" id="ARBA00006432"/>
    </source>
</evidence>
<feature type="domain" description="AMP-binding enzyme C-terminal" evidence="5">
    <location>
        <begin position="453"/>
        <end position="529"/>
    </location>
</feature>
<dbReference type="GO" id="GO:0046949">
    <property type="term" value="P:fatty-acyl-CoA biosynthetic process"/>
    <property type="evidence" value="ECO:0007669"/>
    <property type="project" value="TreeGrafter"/>
</dbReference>
<organism evidence="6 7">
    <name type="scientific">Popillia japonica</name>
    <name type="common">Japanese beetle</name>
    <dbReference type="NCBI Taxonomy" id="7064"/>
    <lineage>
        <taxon>Eukaryota</taxon>
        <taxon>Metazoa</taxon>
        <taxon>Ecdysozoa</taxon>
        <taxon>Arthropoda</taxon>
        <taxon>Hexapoda</taxon>
        <taxon>Insecta</taxon>
        <taxon>Pterygota</taxon>
        <taxon>Neoptera</taxon>
        <taxon>Endopterygota</taxon>
        <taxon>Coleoptera</taxon>
        <taxon>Polyphaga</taxon>
        <taxon>Scarabaeiformia</taxon>
        <taxon>Scarabaeidae</taxon>
        <taxon>Rutelinae</taxon>
        <taxon>Popillia</taxon>
    </lineage>
</organism>
<sequence>MGDHMRSMHPDIEIPKAHMAEFVMKDFGSWHDKIAIECAVTQKKYTFEELRRNSINLGKALRKVFELKKGDLVGLLLLNNPDYPICAFATILSGLTVTMINSTYTVDEIARHLKDSDVKVLFTHSSLWDTVQKAMQKLRMKIPIVIVKIKEDEVIPNEAINYEDLLHLKTDLPDVVEIDDDQVICLPYSSGTTGLPKGVMLTNRNLVANLAQHDIPALQYAVKASKNYQEVLALVLPMYHIYGFTVSTMSLLKVGCKLITIPKFKRNSYLEVLARHTPTILHIVPPLVTFITTHPGVKTEYFQRLKITLCGAAPLGGSDEDKFRAVVAKPTKIIQAYGMTETSPMVFMTPYAEAGKYSGTFGHPVSNTLIKVVDPDDPTLKHLGPNKPGEILIKGPQVMKGYYKNSTETESAFVDGWYRTGDIAKYDENEMFFITDRIKELIKVKGFQVAPFELEAIIKKFPGVLESAVIGIPHEYLGESPRAYVVQKPGEKVNTEELTQFVRSKAAKHKHLVGGVVIVDRIPKNPSGKILRRQLRSLYENSRL</sequence>
<dbReference type="EMBL" id="JASPKY010000219">
    <property type="protein sequence ID" value="KAK9719457.1"/>
    <property type="molecule type" value="Genomic_DNA"/>
</dbReference>
<gene>
    <name evidence="6" type="ORF">QE152_g22618</name>
</gene>
<evidence type="ECO:0000259" key="4">
    <source>
        <dbReference type="Pfam" id="PF00501"/>
    </source>
</evidence>
<proteinExistence type="inferred from homology"/>
<dbReference type="InterPro" id="IPR000873">
    <property type="entry name" value="AMP-dep_synth/lig_dom"/>
</dbReference>
<evidence type="ECO:0000256" key="3">
    <source>
        <dbReference type="ARBA" id="ARBA00023140"/>
    </source>
</evidence>
<dbReference type="InterPro" id="IPR025110">
    <property type="entry name" value="AMP-bd_C"/>
</dbReference>
<accession>A0AAW1KI50</accession>
<keyword evidence="3" id="KW-0576">Peroxisome</keyword>
<dbReference type="Proteomes" id="UP001458880">
    <property type="component" value="Unassembled WGS sequence"/>
</dbReference>
<evidence type="ECO:0000256" key="1">
    <source>
        <dbReference type="ARBA" id="ARBA00004275"/>
    </source>
</evidence>
<comment type="subcellular location">
    <subcellularLocation>
        <location evidence="1">Peroxisome</location>
    </subcellularLocation>
</comment>
<comment type="caution">
    <text evidence="6">The sequence shown here is derived from an EMBL/GenBank/DDBJ whole genome shotgun (WGS) entry which is preliminary data.</text>
</comment>
<evidence type="ECO:0000259" key="5">
    <source>
        <dbReference type="Pfam" id="PF13193"/>
    </source>
</evidence>
<protein>
    <submittedName>
        <fullName evidence="6">AMP-binding enzyme C-terminal domain</fullName>
    </submittedName>
</protein>
<dbReference type="InterPro" id="IPR042099">
    <property type="entry name" value="ANL_N_sf"/>
</dbReference>
<keyword evidence="7" id="KW-1185">Reference proteome</keyword>
<feature type="domain" description="AMP-dependent synthetase/ligase" evidence="4">
    <location>
        <begin position="30"/>
        <end position="403"/>
    </location>
</feature>
<dbReference type="AlphaFoldDB" id="A0AAW1KI50"/>
<dbReference type="Gene3D" id="3.40.50.12780">
    <property type="entry name" value="N-terminal domain of ligase-like"/>
    <property type="match status" value="1"/>
</dbReference>
<dbReference type="FunFam" id="3.30.300.30:FF:000007">
    <property type="entry name" value="4-coumarate--CoA ligase 2"/>
    <property type="match status" value="1"/>
</dbReference>
<dbReference type="InterPro" id="IPR045851">
    <property type="entry name" value="AMP-bd_C_sf"/>
</dbReference>
<evidence type="ECO:0000313" key="7">
    <source>
        <dbReference type="Proteomes" id="UP001458880"/>
    </source>
</evidence>
<dbReference type="CDD" id="cd05911">
    <property type="entry name" value="Firefly_Luc_like"/>
    <property type="match status" value="1"/>
</dbReference>
<dbReference type="Pfam" id="PF00501">
    <property type="entry name" value="AMP-binding"/>
    <property type="match status" value="1"/>
</dbReference>
<evidence type="ECO:0000313" key="6">
    <source>
        <dbReference type="EMBL" id="KAK9719457.1"/>
    </source>
</evidence>
<dbReference type="GO" id="GO:0004467">
    <property type="term" value="F:long-chain fatty acid-CoA ligase activity"/>
    <property type="evidence" value="ECO:0007669"/>
    <property type="project" value="TreeGrafter"/>
</dbReference>
<dbReference type="SUPFAM" id="SSF56801">
    <property type="entry name" value="Acetyl-CoA synthetase-like"/>
    <property type="match status" value="1"/>
</dbReference>
<dbReference type="PANTHER" id="PTHR24096:SF422">
    <property type="entry name" value="BCDNA.GH02901"/>
    <property type="match status" value="1"/>
</dbReference>
<dbReference type="PANTHER" id="PTHR24096">
    <property type="entry name" value="LONG-CHAIN-FATTY-ACID--COA LIGASE"/>
    <property type="match status" value="1"/>
</dbReference>
<dbReference type="Pfam" id="PF13193">
    <property type="entry name" value="AMP-binding_C"/>
    <property type="match status" value="1"/>
</dbReference>
<reference evidence="6 7" key="1">
    <citation type="journal article" date="2024" name="BMC Genomics">
        <title>De novo assembly and annotation of Popillia japonica's genome with initial clues to its potential as an invasive pest.</title>
        <authorList>
            <person name="Cucini C."/>
            <person name="Boschi S."/>
            <person name="Funari R."/>
            <person name="Cardaioli E."/>
            <person name="Iannotti N."/>
            <person name="Marturano G."/>
            <person name="Paoli F."/>
            <person name="Bruttini M."/>
            <person name="Carapelli A."/>
            <person name="Frati F."/>
            <person name="Nardi F."/>
        </authorList>
    </citation>
    <scope>NUCLEOTIDE SEQUENCE [LARGE SCALE GENOMIC DNA]</scope>
    <source>
        <strain evidence="6">DMR45628</strain>
    </source>
</reference>
<dbReference type="Gene3D" id="3.30.300.30">
    <property type="match status" value="1"/>
</dbReference>
<name>A0AAW1KI50_POPJA</name>
<dbReference type="InterPro" id="IPR020845">
    <property type="entry name" value="AMP-binding_CS"/>
</dbReference>
<comment type="similarity">
    <text evidence="2">Belongs to the ATP-dependent AMP-binding enzyme family.</text>
</comment>